<keyword evidence="2" id="KW-1185">Reference proteome</keyword>
<dbReference type="AlphaFoldDB" id="A0A8J5JYC6"/>
<accession>A0A8J5JYC6</accession>
<dbReference type="Proteomes" id="UP000747542">
    <property type="component" value="Unassembled WGS sequence"/>
</dbReference>
<evidence type="ECO:0000313" key="2">
    <source>
        <dbReference type="Proteomes" id="UP000747542"/>
    </source>
</evidence>
<dbReference type="EMBL" id="JAHLQT010023195">
    <property type="protein sequence ID" value="KAG7165871.1"/>
    <property type="molecule type" value="Genomic_DNA"/>
</dbReference>
<protein>
    <submittedName>
        <fullName evidence="1">Uncharacterized protein</fullName>
    </submittedName>
</protein>
<comment type="caution">
    <text evidence="1">The sequence shown here is derived from an EMBL/GenBank/DDBJ whole genome shotgun (WGS) entry which is preliminary data.</text>
</comment>
<reference evidence="1" key="1">
    <citation type="journal article" date="2021" name="Sci. Adv.">
        <title>The American lobster genome reveals insights on longevity, neural, and immune adaptations.</title>
        <authorList>
            <person name="Polinski J.M."/>
            <person name="Zimin A.V."/>
            <person name="Clark K.F."/>
            <person name="Kohn A.B."/>
            <person name="Sadowski N."/>
            <person name="Timp W."/>
            <person name="Ptitsyn A."/>
            <person name="Khanna P."/>
            <person name="Romanova D.Y."/>
            <person name="Williams P."/>
            <person name="Greenwood S.J."/>
            <person name="Moroz L.L."/>
            <person name="Walt D.R."/>
            <person name="Bodnar A.G."/>
        </authorList>
    </citation>
    <scope>NUCLEOTIDE SEQUENCE</scope>
    <source>
        <strain evidence="1">GMGI-L3</strain>
    </source>
</reference>
<sequence length="99" mass="11106">MYNQIEESCLEAAPKLKIPCTYTAIDEAVLQLLDPAFTHGIPAILESEELIDEEEREQTPGPSGARFTAIHSIEESMFRTVQEKEDSLTILLTEDIHTC</sequence>
<evidence type="ECO:0000313" key="1">
    <source>
        <dbReference type="EMBL" id="KAG7165871.1"/>
    </source>
</evidence>
<organism evidence="1 2">
    <name type="scientific">Homarus americanus</name>
    <name type="common">American lobster</name>
    <dbReference type="NCBI Taxonomy" id="6706"/>
    <lineage>
        <taxon>Eukaryota</taxon>
        <taxon>Metazoa</taxon>
        <taxon>Ecdysozoa</taxon>
        <taxon>Arthropoda</taxon>
        <taxon>Crustacea</taxon>
        <taxon>Multicrustacea</taxon>
        <taxon>Malacostraca</taxon>
        <taxon>Eumalacostraca</taxon>
        <taxon>Eucarida</taxon>
        <taxon>Decapoda</taxon>
        <taxon>Pleocyemata</taxon>
        <taxon>Astacidea</taxon>
        <taxon>Nephropoidea</taxon>
        <taxon>Nephropidae</taxon>
        <taxon>Homarus</taxon>
    </lineage>
</organism>
<gene>
    <name evidence="1" type="ORF">Hamer_G028519</name>
</gene>
<proteinExistence type="predicted"/>
<name>A0A8J5JYC6_HOMAM</name>